<keyword evidence="5" id="KW-0862">Zinc</keyword>
<dbReference type="PANTHER" id="PTHR20855:SF52">
    <property type="entry name" value="ADIPONECTIN RECEPTOR PROTEIN"/>
    <property type="match status" value="1"/>
</dbReference>
<evidence type="ECO:0000256" key="1">
    <source>
        <dbReference type="ARBA" id="ARBA00004141"/>
    </source>
</evidence>
<organism evidence="7 8">
    <name type="scientific">Fulvivirga lutea</name>
    <dbReference type="NCBI Taxonomy" id="2810512"/>
    <lineage>
        <taxon>Bacteria</taxon>
        <taxon>Pseudomonadati</taxon>
        <taxon>Bacteroidota</taxon>
        <taxon>Cytophagia</taxon>
        <taxon>Cytophagales</taxon>
        <taxon>Fulvivirgaceae</taxon>
        <taxon>Fulvivirga</taxon>
    </lineage>
</organism>
<feature type="binding site" evidence="5">
    <location>
        <position position="194"/>
    </location>
    <ligand>
        <name>Zn(2+)</name>
        <dbReference type="ChEBI" id="CHEBI:29105"/>
    </ligand>
</feature>
<dbReference type="EMBL" id="CP070608">
    <property type="protein sequence ID" value="QSE96449.1"/>
    <property type="molecule type" value="Genomic_DNA"/>
</dbReference>
<keyword evidence="3 6" id="KW-1133">Transmembrane helix</keyword>
<feature type="transmembrane region" description="Helical" evidence="6">
    <location>
        <begin position="46"/>
        <end position="66"/>
    </location>
</feature>
<feature type="transmembrane region" description="Helical" evidence="6">
    <location>
        <begin position="196"/>
        <end position="213"/>
    </location>
</feature>
<keyword evidence="2 6" id="KW-0812">Transmembrane</keyword>
<dbReference type="GO" id="GO:0016020">
    <property type="term" value="C:membrane"/>
    <property type="evidence" value="ECO:0007669"/>
    <property type="project" value="UniProtKB-SubCell"/>
</dbReference>
<feature type="transmembrane region" description="Helical" evidence="6">
    <location>
        <begin position="106"/>
        <end position="127"/>
    </location>
</feature>
<dbReference type="AlphaFoldDB" id="A0A974WDX6"/>
<dbReference type="Proteomes" id="UP000662783">
    <property type="component" value="Chromosome"/>
</dbReference>
<dbReference type="InterPro" id="IPR004254">
    <property type="entry name" value="AdipoR/HlyIII-related"/>
</dbReference>
<dbReference type="GO" id="GO:0038023">
    <property type="term" value="F:signaling receptor activity"/>
    <property type="evidence" value="ECO:0007669"/>
    <property type="project" value="TreeGrafter"/>
</dbReference>
<sequence>MKNYSILGFEEPVSSWTHLLGAFVVLLLTIKLFMKGGAGRRYPAAIIIYSISCVFLLSMSGVYHLLPRDTSARYVLRVLDHAGIFLLIAGTLIAVHEILFSGLMKWGVIILASVIASVGITLGSIYFNDIPAYLTHSVYLAFGWLGLASIIGIYRLRKDVSIKYLVYGGLAYTFGAIIDLFEYPVLVEGYIGTHEIFHFAVLMGVFFHWLFLLRATKAADQSK</sequence>
<proteinExistence type="predicted"/>
<reference evidence="7" key="1">
    <citation type="submission" date="2021-02" db="EMBL/GenBank/DDBJ databases">
        <title>Fulvivirga sp. S481 isolated from sea water.</title>
        <authorList>
            <person name="Bae S.S."/>
            <person name="Baek K."/>
        </authorList>
    </citation>
    <scope>NUCLEOTIDE SEQUENCE</scope>
    <source>
        <strain evidence="7">S481</strain>
    </source>
</reference>
<dbReference type="GO" id="GO:0046872">
    <property type="term" value="F:metal ion binding"/>
    <property type="evidence" value="ECO:0007669"/>
    <property type="project" value="UniProtKB-KW"/>
</dbReference>
<evidence type="ECO:0000256" key="2">
    <source>
        <dbReference type="ARBA" id="ARBA00022692"/>
    </source>
</evidence>
<feature type="binding site" evidence="5">
    <location>
        <position position="64"/>
    </location>
    <ligand>
        <name>Zn(2+)</name>
        <dbReference type="ChEBI" id="CHEBI:29105"/>
    </ligand>
</feature>
<feature type="binding site" evidence="5">
    <location>
        <position position="198"/>
    </location>
    <ligand>
        <name>Zn(2+)</name>
        <dbReference type="ChEBI" id="CHEBI:29105"/>
    </ligand>
</feature>
<dbReference type="PANTHER" id="PTHR20855">
    <property type="entry name" value="ADIPOR/PROGESTIN RECEPTOR-RELATED"/>
    <property type="match status" value="1"/>
</dbReference>
<dbReference type="Pfam" id="PF03006">
    <property type="entry name" value="HlyIII"/>
    <property type="match status" value="1"/>
</dbReference>
<feature type="transmembrane region" description="Helical" evidence="6">
    <location>
        <begin position="15"/>
        <end position="34"/>
    </location>
</feature>
<evidence type="ECO:0000256" key="4">
    <source>
        <dbReference type="ARBA" id="ARBA00023136"/>
    </source>
</evidence>
<evidence type="ECO:0000313" key="8">
    <source>
        <dbReference type="Proteomes" id="UP000662783"/>
    </source>
</evidence>
<keyword evidence="4 6" id="KW-0472">Membrane</keyword>
<dbReference type="KEGG" id="fuv:JR347_12660"/>
<comment type="subcellular location">
    <subcellularLocation>
        <location evidence="1">Membrane</location>
        <topology evidence="1">Multi-pass membrane protein</topology>
    </subcellularLocation>
</comment>
<evidence type="ECO:0000256" key="3">
    <source>
        <dbReference type="ARBA" id="ARBA00022989"/>
    </source>
</evidence>
<name>A0A974WDX6_9BACT</name>
<evidence type="ECO:0000256" key="5">
    <source>
        <dbReference type="PIRSR" id="PIRSR604254-1"/>
    </source>
</evidence>
<feature type="transmembrane region" description="Helical" evidence="6">
    <location>
        <begin position="133"/>
        <end position="153"/>
    </location>
</feature>
<protein>
    <submittedName>
        <fullName evidence="7">Hemolysin III family protein</fullName>
    </submittedName>
</protein>
<accession>A0A974WDX6</accession>
<gene>
    <name evidence="7" type="ORF">JR347_12660</name>
</gene>
<keyword evidence="5" id="KW-0479">Metal-binding</keyword>
<dbReference type="RefSeq" id="WP_205720965.1">
    <property type="nucleotide sequence ID" value="NZ_CP070608.1"/>
</dbReference>
<feature type="transmembrane region" description="Helical" evidence="6">
    <location>
        <begin position="165"/>
        <end position="184"/>
    </location>
</feature>
<keyword evidence="8" id="KW-1185">Reference proteome</keyword>
<evidence type="ECO:0000256" key="6">
    <source>
        <dbReference type="SAM" id="Phobius"/>
    </source>
</evidence>
<feature type="transmembrane region" description="Helical" evidence="6">
    <location>
        <begin position="78"/>
        <end position="99"/>
    </location>
</feature>
<evidence type="ECO:0000313" key="7">
    <source>
        <dbReference type="EMBL" id="QSE96449.1"/>
    </source>
</evidence>